<accession>A0A1D2VP50</accession>
<dbReference type="OrthoDB" id="5138418at2759"/>
<proteinExistence type="predicted"/>
<gene>
    <name evidence="2" type="ORF">ASCRUDRAFT_52186</name>
</gene>
<organism evidence="2 3">
    <name type="scientific">Ascoidea rubescens DSM 1968</name>
    <dbReference type="NCBI Taxonomy" id="1344418"/>
    <lineage>
        <taxon>Eukaryota</taxon>
        <taxon>Fungi</taxon>
        <taxon>Dikarya</taxon>
        <taxon>Ascomycota</taxon>
        <taxon>Saccharomycotina</taxon>
        <taxon>Saccharomycetes</taxon>
        <taxon>Ascoideaceae</taxon>
        <taxon>Ascoidea</taxon>
    </lineage>
</organism>
<sequence>MVLKAAVNFFSNARKYAVVGASANPDKFGFKVLQWYINNKLPVVPINPVTNSILGIDCEKSITELIQKKEFEDGISISFVTPPNVTLSILKDLHEKFKDSSSLIKAVWLQPGTFNDKVLDYAKNKIKIENVIADGLCVMVLGQEVLDQQRNN</sequence>
<dbReference type="InterPro" id="IPR036291">
    <property type="entry name" value="NAD(P)-bd_dom_sf"/>
</dbReference>
<evidence type="ECO:0000313" key="3">
    <source>
        <dbReference type="Proteomes" id="UP000095038"/>
    </source>
</evidence>
<name>A0A1D2VP50_9ASCO</name>
<feature type="domain" description="CoA-binding" evidence="1">
    <location>
        <begin position="14"/>
        <end position="140"/>
    </location>
</feature>
<dbReference type="Proteomes" id="UP000095038">
    <property type="component" value="Unassembled WGS sequence"/>
</dbReference>
<reference evidence="3" key="1">
    <citation type="submission" date="2016-05" db="EMBL/GenBank/DDBJ databases">
        <title>Comparative genomics of biotechnologically important yeasts.</title>
        <authorList>
            <consortium name="DOE Joint Genome Institute"/>
            <person name="Riley R."/>
            <person name="Haridas S."/>
            <person name="Wolfe K.H."/>
            <person name="Lopes M.R."/>
            <person name="Hittinger C.T."/>
            <person name="Goker M."/>
            <person name="Salamov A."/>
            <person name="Wisecaver J."/>
            <person name="Long T.M."/>
            <person name="Aerts A.L."/>
            <person name="Barry K."/>
            <person name="Choi C."/>
            <person name="Clum A."/>
            <person name="Coughlan A.Y."/>
            <person name="Deshpande S."/>
            <person name="Douglass A.P."/>
            <person name="Hanson S.J."/>
            <person name="Klenk H.-P."/>
            <person name="Labutti K."/>
            <person name="Lapidus A."/>
            <person name="Lindquist E."/>
            <person name="Lipzen A."/>
            <person name="Meier-Kolthoff J.P."/>
            <person name="Ohm R.A."/>
            <person name="Otillar R.P."/>
            <person name="Pangilinan J."/>
            <person name="Peng Y."/>
            <person name="Rokas A."/>
            <person name="Rosa C.A."/>
            <person name="Scheuner C."/>
            <person name="Sibirny A.A."/>
            <person name="Slot J.C."/>
            <person name="Stielow J.B."/>
            <person name="Sun H."/>
            <person name="Kurtzman C.P."/>
            <person name="Blackwell M."/>
            <person name="Grigoriev I.V."/>
            <person name="Jeffries T.W."/>
        </authorList>
    </citation>
    <scope>NUCLEOTIDE SEQUENCE [LARGE SCALE GENOMIC DNA]</scope>
    <source>
        <strain evidence="3">DSM 1968</strain>
    </source>
</reference>
<dbReference type="PANTHER" id="PTHR33303">
    <property type="entry name" value="CYTOPLASMIC PROTEIN-RELATED"/>
    <property type="match status" value="1"/>
</dbReference>
<dbReference type="Gene3D" id="3.40.50.720">
    <property type="entry name" value="NAD(P)-binding Rossmann-like Domain"/>
    <property type="match status" value="1"/>
</dbReference>
<dbReference type="InParanoid" id="A0A1D2VP50"/>
<evidence type="ECO:0000313" key="2">
    <source>
        <dbReference type="EMBL" id="ODV63376.1"/>
    </source>
</evidence>
<keyword evidence="3" id="KW-1185">Reference proteome</keyword>
<dbReference type="RefSeq" id="XP_020049683.1">
    <property type="nucleotide sequence ID" value="XM_020191092.1"/>
</dbReference>
<protein>
    <submittedName>
        <fullName evidence="2">NAD(P)-binding protein</fullName>
    </submittedName>
</protein>
<dbReference type="STRING" id="1344418.A0A1D2VP50"/>
<dbReference type="PANTHER" id="PTHR33303:SF2">
    <property type="entry name" value="COA-BINDING DOMAIN-CONTAINING PROTEIN"/>
    <property type="match status" value="1"/>
</dbReference>
<dbReference type="Pfam" id="PF13380">
    <property type="entry name" value="CoA_binding_2"/>
    <property type="match status" value="1"/>
</dbReference>
<dbReference type="InterPro" id="IPR003781">
    <property type="entry name" value="CoA-bd"/>
</dbReference>
<dbReference type="EMBL" id="KV454475">
    <property type="protein sequence ID" value="ODV63376.1"/>
    <property type="molecule type" value="Genomic_DNA"/>
</dbReference>
<evidence type="ECO:0000259" key="1">
    <source>
        <dbReference type="Pfam" id="PF13380"/>
    </source>
</evidence>
<dbReference type="AlphaFoldDB" id="A0A1D2VP50"/>
<dbReference type="SUPFAM" id="SSF51735">
    <property type="entry name" value="NAD(P)-binding Rossmann-fold domains"/>
    <property type="match status" value="1"/>
</dbReference>
<dbReference type="GeneID" id="30964728"/>